<dbReference type="Gene3D" id="3.10.450.350">
    <property type="match status" value="1"/>
</dbReference>
<dbReference type="SUPFAM" id="SSF51261">
    <property type="entry name" value="Duplicated hybrid motif"/>
    <property type="match status" value="1"/>
</dbReference>
<name>A0A506U2Q0_9HYPH</name>
<evidence type="ECO:0000256" key="7">
    <source>
        <dbReference type="SAM" id="Phobius"/>
    </source>
</evidence>
<evidence type="ECO:0000256" key="3">
    <source>
        <dbReference type="ARBA" id="ARBA00022723"/>
    </source>
</evidence>
<keyword evidence="10" id="KW-1185">Reference proteome</keyword>
<keyword evidence="6" id="KW-0482">Metalloprotease</keyword>
<sequence length="638" mass="68844">MGDEPPLLAGAPRTPDRRDVSLRWLSGTFLTGIAFSVLMGVSLVAAFDGREEFALPGQAFAAVDMAPGSRAEKGNRPVAPRLPAAAAAPADRRIMEVSTLVHDGDRDVVRRRPFARLKMSLASARPTDATYPKFDPLKIMAHGDTDPAPAPAGALYGAQVDTEISLQSEAFPVGAGHPAYTDGLDDRAIERRVRAESEALASPTMRLASLYLPAPLPPPDPKSPFAPKRPLGTARVTTENVSIAPMTEKAPDEAFGDTVIPVHAGRPIAKVLAATGYDARDVDDVSLALERLLGADRLEHGDVLRLGVDRGSGNARIMRASVYRNGKHAVTVARNDHGRFAVGTPPPMSDAVENAFDDTPVPTIVRRDLPSLYDGLYRAGLNEGMTQTMIGHIVKLLASAVDFKAAMTPNDTLEVFFSSPDAKGDATERSRLLFLDAHVAGKTIRLYRFHDSDDDAAYYDRDGKSIRPFLLRKPVPNGRFTSPFGMRHHPILGYDRMHWGCDWAAPRGTPILAVGDGTVEKAGWDSGGYGNQTIVNYGNGYESSYNHQSAIAKGVKAGAHVRQGQVIGYVGSTGLATGPHLHYEVIVNGTKVDPMKVRLPDRKPLKKDALVAFESERARIDSLLERADEPQDGRVAER</sequence>
<dbReference type="GO" id="GO:0046872">
    <property type="term" value="F:metal ion binding"/>
    <property type="evidence" value="ECO:0007669"/>
    <property type="project" value="UniProtKB-KW"/>
</dbReference>
<dbReference type="Pfam" id="PF01551">
    <property type="entry name" value="Peptidase_M23"/>
    <property type="match status" value="1"/>
</dbReference>
<dbReference type="InterPro" id="IPR050570">
    <property type="entry name" value="Cell_wall_metabolism_enzyme"/>
</dbReference>
<dbReference type="CDD" id="cd12797">
    <property type="entry name" value="M23_peptidase"/>
    <property type="match status" value="1"/>
</dbReference>
<evidence type="ECO:0000256" key="5">
    <source>
        <dbReference type="ARBA" id="ARBA00022833"/>
    </source>
</evidence>
<protein>
    <submittedName>
        <fullName evidence="9">M23 family metallopeptidase</fullName>
    </submittedName>
</protein>
<dbReference type="PANTHER" id="PTHR21666">
    <property type="entry name" value="PEPTIDASE-RELATED"/>
    <property type="match status" value="1"/>
</dbReference>
<evidence type="ECO:0000256" key="1">
    <source>
        <dbReference type="ARBA" id="ARBA00001947"/>
    </source>
</evidence>
<comment type="cofactor">
    <cofactor evidence="1">
        <name>Zn(2+)</name>
        <dbReference type="ChEBI" id="CHEBI:29105"/>
    </cofactor>
</comment>
<feature type="domain" description="M23ase beta-sheet core" evidence="8">
    <location>
        <begin position="496"/>
        <end position="594"/>
    </location>
</feature>
<keyword evidence="2" id="KW-0645">Protease</keyword>
<evidence type="ECO:0000313" key="10">
    <source>
        <dbReference type="Proteomes" id="UP000320314"/>
    </source>
</evidence>
<dbReference type="GO" id="GO:0004222">
    <property type="term" value="F:metalloendopeptidase activity"/>
    <property type="evidence" value="ECO:0007669"/>
    <property type="project" value="TreeGrafter"/>
</dbReference>
<keyword evidence="3" id="KW-0479">Metal-binding</keyword>
<evidence type="ECO:0000313" key="9">
    <source>
        <dbReference type="EMBL" id="TPW28642.1"/>
    </source>
</evidence>
<proteinExistence type="predicted"/>
<dbReference type="RefSeq" id="WP_141166654.1">
    <property type="nucleotide sequence ID" value="NZ_VHLH01000014.1"/>
</dbReference>
<evidence type="ECO:0000259" key="8">
    <source>
        <dbReference type="Pfam" id="PF01551"/>
    </source>
</evidence>
<keyword evidence="7" id="KW-0812">Transmembrane</keyword>
<keyword evidence="4" id="KW-0378">Hydrolase</keyword>
<dbReference type="PANTHER" id="PTHR21666:SF288">
    <property type="entry name" value="CELL DIVISION PROTEIN YTFB"/>
    <property type="match status" value="1"/>
</dbReference>
<keyword evidence="7" id="KW-1133">Transmembrane helix</keyword>
<dbReference type="AlphaFoldDB" id="A0A506U2Q0"/>
<organism evidence="9 10">
    <name type="scientific">Pararhizobium mangrovi</name>
    <dbReference type="NCBI Taxonomy" id="2590452"/>
    <lineage>
        <taxon>Bacteria</taxon>
        <taxon>Pseudomonadati</taxon>
        <taxon>Pseudomonadota</taxon>
        <taxon>Alphaproteobacteria</taxon>
        <taxon>Hyphomicrobiales</taxon>
        <taxon>Rhizobiaceae</taxon>
        <taxon>Rhizobium/Agrobacterium group</taxon>
        <taxon>Pararhizobium</taxon>
    </lineage>
</organism>
<dbReference type="Gene3D" id="2.70.70.10">
    <property type="entry name" value="Glucose Permease (Domain IIA)"/>
    <property type="match status" value="1"/>
</dbReference>
<keyword evidence="7" id="KW-0472">Membrane</keyword>
<feature type="transmembrane region" description="Helical" evidence="7">
    <location>
        <begin position="24"/>
        <end position="47"/>
    </location>
</feature>
<dbReference type="Proteomes" id="UP000320314">
    <property type="component" value="Unassembled WGS sequence"/>
</dbReference>
<comment type="caution">
    <text evidence="9">The sequence shown here is derived from an EMBL/GenBank/DDBJ whole genome shotgun (WGS) entry which is preliminary data.</text>
</comment>
<evidence type="ECO:0000256" key="4">
    <source>
        <dbReference type="ARBA" id="ARBA00022801"/>
    </source>
</evidence>
<evidence type="ECO:0000256" key="2">
    <source>
        <dbReference type="ARBA" id="ARBA00022670"/>
    </source>
</evidence>
<evidence type="ECO:0000256" key="6">
    <source>
        <dbReference type="ARBA" id="ARBA00023049"/>
    </source>
</evidence>
<dbReference type="InterPro" id="IPR016047">
    <property type="entry name" value="M23ase_b-sheet_dom"/>
</dbReference>
<gene>
    <name evidence="9" type="ORF">FJU11_08680</name>
</gene>
<dbReference type="InterPro" id="IPR011055">
    <property type="entry name" value="Dup_hybrid_motif"/>
</dbReference>
<dbReference type="EMBL" id="VHLH01000014">
    <property type="protein sequence ID" value="TPW28642.1"/>
    <property type="molecule type" value="Genomic_DNA"/>
</dbReference>
<dbReference type="GO" id="GO:0006508">
    <property type="term" value="P:proteolysis"/>
    <property type="evidence" value="ECO:0007669"/>
    <property type="project" value="UniProtKB-KW"/>
</dbReference>
<dbReference type="OrthoDB" id="9805070at2"/>
<keyword evidence="5" id="KW-0862">Zinc</keyword>
<reference evidence="9 10" key="1">
    <citation type="submission" date="2019-06" db="EMBL/GenBank/DDBJ databases">
        <authorList>
            <person name="Li M."/>
        </authorList>
    </citation>
    <scope>NUCLEOTIDE SEQUENCE [LARGE SCALE GENOMIC DNA]</scope>
    <source>
        <strain evidence="9 10">BGMRC6574</strain>
    </source>
</reference>
<accession>A0A506U2Q0</accession>